<evidence type="ECO:0000256" key="1">
    <source>
        <dbReference type="ARBA" id="ARBA00001031"/>
    </source>
</evidence>
<dbReference type="InterPro" id="IPR005855">
    <property type="entry name" value="GFAT"/>
</dbReference>
<evidence type="ECO:0000313" key="14">
    <source>
        <dbReference type="Proteomes" id="UP001056907"/>
    </source>
</evidence>
<feature type="domain" description="SIS" evidence="12">
    <location>
        <begin position="286"/>
        <end position="426"/>
    </location>
</feature>
<organism evidence="13 14">
    <name type="scientific">Pseudomonas pergaminensis</name>
    <dbReference type="NCBI Taxonomy" id="2853159"/>
    <lineage>
        <taxon>Bacteria</taxon>
        <taxon>Pseudomonadati</taxon>
        <taxon>Pseudomonadota</taxon>
        <taxon>Gammaproteobacteria</taxon>
        <taxon>Pseudomonadales</taxon>
        <taxon>Pseudomonadaceae</taxon>
        <taxon>Pseudomonas</taxon>
    </lineage>
</organism>
<evidence type="ECO:0000259" key="12">
    <source>
        <dbReference type="PROSITE" id="PS51464"/>
    </source>
</evidence>
<keyword evidence="5 10" id="KW-0963">Cytoplasm</keyword>
<dbReference type="KEGG" id="ppeg:KUA23_29945"/>
<keyword evidence="8" id="KW-0677">Repeat</keyword>
<keyword evidence="7 10" id="KW-0808">Transferase</keyword>
<dbReference type="Gene3D" id="3.60.20.10">
    <property type="entry name" value="Glutamine Phosphoribosylpyrophosphate, subunit 1, domain 1"/>
    <property type="match status" value="1"/>
</dbReference>
<dbReference type="PANTHER" id="PTHR10937">
    <property type="entry name" value="GLUCOSAMINE--FRUCTOSE-6-PHOSPHATE AMINOTRANSFERASE, ISOMERIZING"/>
    <property type="match status" value="1"/>
</dbReference>
<feature type="domain" description="Glutamine amidotransferase type-2" evidence="11">
    <location>
        <begin position="2"/>
        <end position="218"/>
    </location>
</feature>
<dbReference type="HAMAP" id="MF_00164">
    <property type="entry name" value="GlmS"/>
    <property type="match status" value="1"/>
</dbReference>
<dbReference type="GO" id="GO:0046349">
    <property type="term" value="P:amino sugar biosynthetic process"/>
    <property type="evidence" value="ECO:0007669"/>
    <property type="project" value="UniProtKB-ARBA"/>
</dbReference>
<keyword evidence="9" id="KW-0315">Glutamine amidotransferase</keyword>
<dbReference type="Pfam" id="PF01380">
    <property type="entry name" value="SIS"/>
    <property type="match status" value="2"/>
</dbReference>
<comment type="function">
    <text evidence="10">Catalyzes the first step in hexosamine metabolism, converting fructose-6P into glucosamine-6P using glutamine as a nitrogen source.</text>
</comment>
<dbReference type="InterPro" id="IPR047084">
    <property type="entry name" value="GFAT_N"/>
</dbReference>
<protein>
    <recommendedName>
        <fullName evidence="4 10">Glutamine--fructose-6-phosphate aminotransferase [isomerizing]</fullName>
        <ecNumber evidence="3 10">2.6.1.16</ecNumber>
    </recommendedName>
    <alternativeName>
        <fullName evidence="10">D-fructose-6-phosphate amidotransferase</fullName>
    </alternativeName>
    <alternativeName>
        <fullName evidence="10">GFAT</fullName>
    </alternativeName>
    <alternativeName>
        <fullName evidence="10">Glucosamine-6-phosphate synthase</fullName>
    </alternativeName>
    <alternativeName>
        <fullName evidence="10">Hexosephosphate aminotransferase</fullName>
    </alternativeName>
    <alternativeName>
        <fullName evidence="10">L-glutamine--D-fructose-6-phosphate amidotransferase</fullName>
    </alternativeName>
</protein>
<dbReference type="CDD" id="cd05008">
    <property type="entry name" value="SIS_GlmS_GlmD_1"/>
    <property type="match status" value="1"/>
</dbReference>
<evidence type="ECO:0000313" key="13">
    <source>
        <dbReference type="EMBL" id="USW01169.1"/>
    </source>
</evidence>
<dbReference type="FunFam" id="3.40.50.10490:FF:000002">
    <property type="entry name" value="Glutamine--fructose-6-phosphate aminotransferase [isomerizing]"/>
    <property type="match status" value="1"/>
</dbReference>
<evidence type="ECO:0000256" key="8">
    <source>
        <dbReference type="ARBA" id="ARBA00022737"/>
    </source>
</evidence>
<evidence type="ECO:0000256" key="10">
    <source>
        <dbReference type="HAMAP-Rule" id="MF_00164"/>
    </source>
</evidence>
<feature type="domain" description="SIS" evidence="12">
    <location>
        <begin position="459"/>
        <end position="600"/>
    </location>
</feature>
<dbReference type="FunFam" id="3.60.20.10:FF:000006">
    <property type="entry name" value="Glutamine--fructose-6-phosphate aminotransferase [isomerizing]"/>
    <property type="match status" value="1"/>
</dbReference>
<dbReference type="InterPro" id="IPR017932">
    <property type="entry name" value="GATase_2_dom"/>
</dbReference>
<evidence type="ECO:0000256" key="7">
    <source>
        <dbReference type="ARBA" id="ARBA00022679"/>
    </source>
</evidence>
<dbReference type="EC" id="2.6.1.16" evidence="3 10"/>
<proteinExistence type="inferred from homology"/>
<evidence type="ECO:0000256" key="3">
    <source>
        <dbReference type="ARBA" id="ARBA00012916"/>
    </source>
</evidence>
<dbReference type="PROSITE" id="PS51464">
    <property type="entry name" value="SIS"/>
    <property type="match status" value="2"/>
</dbReference>
<accession>A0ABD7THT4</accession>
<dbReference type="GO" id="GO:0004360">
    <property type="term" value="F:glutamine-fructose-6-phosphate transaminase (isomerizing) activity"/>
    <property type="evidence" value="ECO:0007669"/>
    <property type="project" value="UniProtKB-UniRule"/>
</dbReference>
<feature type="active site" description="Nucleophile; for GATase activity" evidence="10">
    <location>
        <position position="2"/>
    </location>
</feature>
<dbReference type="CDD" id="cd00714">
    <property type="entry name" value="GFAT"/>
    <property type="match status" value="1"/>
</dbReference>
<dbReference type="Gene3D" id="3.40.50.10490">
    <property type="entry name" value="Glucose-6-phosphate isomerase like protein, domain 1"/>
    <property type="match status" value="2"/>
</dbReference>
<dbReference type="GO" id="GO:0005975">
    <property type="term" value="P:carbohydrate metabolic process"/>
    <property type="evidence" value="ECO:0007669"/>
    <property type="project" value="UniProtKB-UniRule"/>
</dbReference>
<dbReference type="InterPro" id="IPR035466">
    <property type="entry name" value="GlmS/AgaS_SIS"/>
</dbReference>
<keyword evidence="6 10" id="KW-0032">Aminotransferase</keyword>
<dbReference type="NCBIfam" id="TIGR01135">
    <property type="entry name" value="glmS"/>
    <property type="match status" value="1"/>
</dbReference>
<evidence type="ECO:0000256" key="4">
    <source>
        <dbReference type="ARBA" id="ARBA00016090"/>
    </source>
</evidence>
<dbReference type="InterPro" id="IPR046348">
    <property type="entry name" value="SIS_dom_sf"/>
</dbReference>
<dbReference type="FunFam" id="3.40.50.10490:FF:000001">
    <property type="entry name" value="Glutamine--fructose-6-phosphate aminotransferase [isomerizing]"/>
    <property type="match status" value="1"/>
</dbReference>
<dbReference type="RefSeq" id="WP_252993264.1">
    <property type="nucleotide sequence ID" value="NZ_CP078013.2"/>
</dbReference>
<evidence type="ECO:0000256" key="5">
    <source>
        <dbReference type="ARBA" id="ARBA00022490"/>
    </source>
</evidence>
<dbReference type="EMBL" id="CP078013">
    <property type="protein sequence ID" value="USW01169.1"/>
    <property type="molecule type" value="Genomic_DNA"/>
</dbReference>
<feature type="active site" description="For Fru-6P isomerization activity" evidence="10">
    <location>
        <position position="605"/>
    </location>
</feature>
<reference evidence="13" key="2">
    <citation type="submission" date="2024-04" db="EMBL/GenBank/DDBJ databases">
        <authorList>
            <person name="Diaz M."/>
            <person name="Bach T."/>
            <person name="Gonzalez Anta G."/>
            <person name="Agaras B."/>
            <person name="Wibberg D."/>
            <person name="Noguera F."/>
            <person name="Canciani W."/>
            <person name="Ybarra T."/>
            <person name="Nunez M.L."/>
            <person name="Valverde C."/>
        </authorList>
    </citation>
    <scope>NUCLEOTIDE SEQUENCE</scope>
    <source>
        <strain evidence="13">1008</strain>
    </source>
</reference>
<evidence type="ECO:0000256" key="6">
    <source>
        <dbReference type="ARBA" id="ARBA00022576"/>
    </source>
</evidence>
<comment type="subunit">
    <text evidence="10">Homodimer.</text>
</comment>
<sequence length="610" mass="66328">MCGIVGAVAERNITPILLEGLKRLEYRGYDSAGVAVFTNAGKLERMRRPGKVSELEQALLGEPLVGRLGIAHTRWATHGAPCERNAHPHFSGDLAVVHNGIIENHEVLREQLKGLGYVFTSDTDTEVIAHLLNHKLKDLGDLTVALKATVKELHGAYGLAVVSASQPDCVVAARSGSPLVIGLGLGENFLASDQLALRQVTDRFMYLEEGDIADIRRESVQIWDVNGQSVEREAVQYRDGAEAADKGEYRHFMLKEIHEQPAVVQRTLEGRLSQNQVLVNTFGPQAAELFAKVRNVQIVACGTSYHAGMVARYWLEELAGIPCQVEVASEFRYRKVVVQPDTLFVTISQSGETADTLAALRNAKELGFLASLAICNVSISSLVRESDLTLLTQAGREIGVASTKAFTTQLVGLLLLTLSLGQVRGTLAEGVEATLVEELRRLPARLGEALAMDSTVEKVAELFADKNHTLFLGRGAQYPVAMEGSLKLKEISYIHAEAYPAGELKHGPLALVDDDMPVVTVAPNNELLEKLKSNLQEVRARGGQLVVFADEKAGMTNGEGTHVINMPHINDTLSPILYTIPLQLLSYYVAVLKGTDVDQPRNLAKSVTVE</sequence>
<dbReference type="CDD" id="cd05009">
    <property type="entry name" value="SIS_GlmS_GlmD_2"/>
    <property type="match status" value="1"/>
</dbReference>
<comment type="catalytic activity">
    <reaction evidence="1 10">
        <text>D-fructose 6-phosphate + L-glutamine = D-glucosamine 6-phosphate + L-glutamate</text>
        <dbReference type="Rhea" id="RHEA:13237"/>
        <dbReference type="ChEBI" id="CHEBI:29985"/>
        <dbReference type="ChEBI" id="CHEBI:58359"/>
        <dbReference type="ChEBI" id="CHEBI:58725"/>
        <dbReference type="ChEBI" id="CHEBI:61527"/>
        <dbReference type="EC" id="2.6.1.16"/>
    </reaction>
</comment>
<evidence type="ECO:0000256" key="2">
    <source>
        <dbReference type="ARBA" id="ARBA00004496"/>
    </source>
</evidence>
<evidence type="ECO:0000256" key="9">
    <source>
        <dbReference type="ARBA" id="ARBA00022962"/>
    </source>
</evidence>
<comment type="subcellular location">
    <subcellularLocation>
        <location evidence="2 10">Cytoplasm</location>
    </subcellularLocation>
</comment>
<gene>
    <name evidence="10 13" type="primary">glmS</name>
    <name evidence="13" type="ORF">KUA23_29945</name>
</gene>
<feature type="initiator methionine" description="Removed" evidence="10">
    <location>
        <position position="1"/>
    </location>
</feature>
<dbReference type="Pfam" id="PF13522">
    <property type="entry name" value="GATase_6"/>
    <property type="match status" value="1"/>
</dbReference>
<dbReference type="GO" id="GO:0005737">
    <property type="term" value="C:cytoplasm"/>
    <property type="evidence" value="ECO:0007669"/>
    <property type="project" value="UniProtKB-SubCell"/>
</dbReference>
<dbReference type="InterPro" id="IPR035490">
    <property type="entry name" value="GlmS/FrlB_SIS"/>
</dbReference>
<dbReference type="SUPFAM" id="SSF56235">
    <property type="entry name" value="N-terminal nucleophile aminohydrolases (Ntn hydrolases)"/>
    <property type="match status" value="1"/>
</dbReference>
<evidence type="ECO:0000259" key="11">
    <source>
        <dbReference type="PROSITE" id="PS51278"/>
    </source>
</evidence>
<dbReference type="PANTHER" id="PTHR10937:SF0">
    <property type="entry name" value="GLUTAMINE--FRUCTOSE-6-PHOSPHATE TRANSAMINASE (ISOMERIZING)"/>
    <property type="match status" value="1"/>
</dbReference>
<reference evidence="13" key="1">
    <citation type="journal article" date="2022" name="Front. Plant Sci.">
        <title>Agronomic efficiency and genome mining analysis of the wheat-biostimulant rhizospheric bacterium Pseudomonas pergaminensis sp. nov. strain 1008T.</title>
        <authorList>
            <person name="Diaz M."/>
            <person name="Bach T."/>
            <person name="Gonzalez Anta G."/>
            <person name="Agaras B."/>
            <person name="Wibberg D."/>
            <person name="Noguera F."/>
            <person name="Canciani W."/>
            <person name="Valverde C."/>
        </authorList>
    </citation>
    <scope>NUCLEOTIDE SEQUENCE</scope>
    <source>
        <strain evidence="13">1008</strain>
    </source>
</reference>
<dbReference type="SUPFAM" id="SSF53697">
    <property type="entry name" value="SIS domain"/>
    <property type="match status" value="1"/>
</dbReference>
<dbReference type="NCBIfam" id="NF001484">
    <property type="entry name" value="PRK00331.1"/>
    <property type="match status" value="1"/>
</dbReference>
<dbReference type="Proteomes" id="UP001056907">
    <property type="component" value="Chromosome"/>
</dbReference>
<dbReference type="PROSITE" id="PS51278">
    <property type="entry name" value="GATASE_TYPE_2"/>
    <property type="match status" value="1"/>
</dbReference>
<dbReference type="InterPro" id="IPR029055">
    <property type="entry name" value="Ntn_hydrolases_N"/>
</dbReference>
<dbReference type="AlphaFoldDB" id="A0ABD7THT4"/>
<name>A0ABD7THT4_9PSED</name>
<dbReference type="InterPro" id="IPR001347">
    <property type="entry name" value="SIS_dom"/>
</dbReference>